<sequence length="503" mass="58318">MKKFKIFLFIIFTILLTSCSSSNIDISKNLTSIEKPDNKLDITGKWKLLETIDISTGKNTDEVGNATTLFISKKIFDFNDTYILEPNITSRYVNYLTYLNNKISKVPEKLLIKKDTTVVYKIFNNISYSQEFTKISDTKIITIDLGKVYIYEKEKNLSKKEIENKYNEIKSITDGKQIIKNPRFGLSIAFRNKKSDKNGKIDYDYYTYYIKKDDKDEKANILKVENIVIPKSSGLWTVSSVFNRNAETDYGKYTLSANSTFLDEDLKKNVITDSFYKRIDYVNKDYIAVTNFNYQGNTVSENYNIYNINNISTNQPLDINKIAGIQGNNIYLSKYKEYFNILSERQDLKNLDFKPNTSNIGIIRSSNNWKFISGIDQVIDNDKGSRLFRQFNLDITPVVNIGQSDSTSFSWREIISRKPGSIDAVVSPDKTYILIQTENSIELYPIFFNYIGNNPLFIIQNTKNYELVMSQWATDENINGLYNEYNKLRKINSYTIYPKTPTN</sequence>
<dbReference type="Proteomes" id="UP000297454">
    <property type="component" value="Unassembled WGS sequence"/>
</dbReference>
<evidence type="ECO:0000256" key="1">
    <source>
        <dbReference type="SAM" id="SignalP"/>
    </source>
</evidence>
<protein>
    <recommendedName>
        <fullName evidence="4">Lipocalin-like domain-containing protein</fullName>
    </recommendedName>
</protein>
<organism evidence="2 3">
    <name type="scientific">Helcococcus ovis</name>
    <dbReference type="NCBI Taxonomy" id="72026"/>
    <lineage>
        <taxon>Bacteria</taxon>
        <taxon>Bacillati</taxon>
        <taxon>Bacillota</taxon>
        <taxon>Tissierellia</taxon>
        <taxon>Tissierellales</taxon>
        <taxon>Peptoniphilaceae</taxon>
        <taxon>Helcococcus</taxon>
    </lineage>
</organism>
<dbReference type="PROSITE" id="PS51257">
    <property type="entry name" value="PROKAR_LIPOPROTEIN"/>
    <property type="match status" value="1"/>
</dbReference>
<gene>
    <name evidence="2" type="ORF">EQF91_07780</name>
</gene>
<proteinExistence type="predicted"/>
<dbReference type="RefSeq" id="WP_134744397.1">
    <property type="nucleotide sequence ID" value="NZ_CP119761.1"/>
</dbReference>
<keyword evidence="3" id="KW-1185">Reference proteome</keyword>
<evidence type="ECO:0000313" key="3">
    <source>
        <dbReference type="Proteomes" id="UP000297454"/>
    </source>
</evidence>
<feature type="chain" id="PRO_5043195185" description="Lipocalin-like domain-containing protein" evidence="1">
    <location>
        <begin position="24"/>
        <end position="503"/>
    </location>
</feature>
<dbReference type="EMBL" id="SCFR01000038">
    <property type="protein sequence ID" value="TFF64438.1"/>
    <property type="molecule type" value="Genomic_DNA"/>
</dbReference>
<keyword evidence="1" id="KW-0732">Signal</keyword>
<dbReference type="AlphaFoldDB" id="A0A4R9BZQ2"/>
<evidence type="ECO:0008006" key="4">
    <source>
        <dbReference type="Google" id="ProtNLM"/>
    </source>
</evidence>
<feature type="signal peptide" evidence="1">
    <location>
        <begin position="1"/>
        <end position="23"/>
    </location>
</feature>
<name>A0A4R9BZQ2_9FIRM</name>
<reference evidence="2 3" key="1">
    <citation type="submission" date="2019-01" db="EMBL/GenBank/DDBJ databases">
        <title>Draft Genome Sequences of Helcococcus ovis Strains Isolated from the Uterus and Vagina of Dairy Cows with Metritis.</title>
        <authorList>
            <person name="Cunha F."/>
            <person name="Jeon S.J."/>
            <person name="Kutzer P."/>
            <person name="Galvao K.N."/>
        </authorList>
    </citation>
    <scope>NUCLEOTIDE SEQUENCE [LARGE SCALE GENOMIC DNA]</scope>
    <source>
        <strain evidence="2 3">KG-37</strain>
    </source>
</reference>
<accession>A0A4R9BZQ2</accession>
<comment type="caution">
    <text evidence="2">The sequence shown here is derived from an EMBL/GenBank/DDBJ whole genome shotgun (WGS) entry which is preliminary data.</text>
</comment>
<evidence type="ECO:0000313" key="2">
    <source>
        <dbReference type="EMBL" id="TFF64438.1"/>
    </source>
</evidence>